<accession>A0ABR7MYB4</accession>
<dbReference type="Pfam" id="PF01177">
    <property type="entry name" value="Asp_Glu_race"/>
    <property type="match status" value="1"/>
</dbReference>
<dbReference type="NCBIfam" id="TIGR00067">
    <property type="entry name" value="glut_race"/>
    <property type="match status" value="1"/>
</dbReference>
<dbReference type="GO" id="GO:0008881">
    <property type="term" value="F:glutamate racemase activity"/>
    <property type="evidence" value="ECO:0007669"/>
    <property type="project" value="UniProtKB-EC"/>
</dbReference>
<keyword evidence="3 7" id="KW-0133">Cell shape</keyword>
<dbReference type="HAMAP" id="MF_00258">
    <property type="entry name" value="Glu_racemase"/>
    <property type="match status" value="1"/>
</dbReference>
<evidence type="ECO:0000256" key="4">
    <source>
        <dbReference type="ARBA" id="ARBA00022984"/>
    </source>
</evidence>
<dbReference type="PROSITE" id="PS00924">
    <property type="entry name" value="ASP_GLU_RACEMASE_2"/>
    <property type="match status" value="1"/>
</dbReference>
<sequence length="265" mass="29601">METDNLEKLKKCPIGVFDSGMGGISVLRELVKVMPEEDYIYFGDSANAPYGTKPTEVIRELTIRHVEELMAQGAKGIVVACNTATSAAVAVLRKMYPELPLVGIEPAIKPAAVQKPGARIVVMATPMTIRQEKFRKLMARYEDQIRIVPLPCPGLMEFVERGDLAGEDLRTYLQELLQKVSQEPIDGIVLGCTHYPFVRKMIQEIAGEGVTIYDGGPGTAREMRRRLAQKNLLNPKQEEGTVTFFNSRKTKQEMELCQMLFHSGR</sequence>
<comment type="catalytic activity">
    <reaction evidence="1 7">
        <text>L-glutamate = D-glutamate</text>
        <dbReference type="Rhea" id="RHEA:12813"/>
        <dbReference type="ChEBI" id="CHEBI:29985"/>
        <dbReference type="ChEBI" id="CHEBI:29986"/>
        <dbReference type="EC" id="5.1.1.3"/>
    </reaction>
</comment>
<feature type="binding site" evidence="7">
    <location>
        <begin position="50"/>
        <end position="51"/>
    </location>
    <ligand>
        <name>substrate</name>
    </ligand>
</feature>
<organism evidence="8 9">
    <name type="scientific">Jutongia huaianensis</name>
    <dbReference type="NCBI Taxonomy" id="2763668"/>
    <lineage>
        <taxon>Bacteria</taxon>
        <taxon>Bacillati</taxon>
        <taxon>Bacillota</taxon>
        <taxon>Clostridia</taxon>
        <taxon>Lachnospirales</taxon>
        <taxon>Lachnospiraceae</taxon>
        <taxon>Jutongia</taxon>
    </lineage>
</organism>
<dbReference type="PROSITE" id="PS00923">
    <property type="entry name" value="ASP_GLU_RACEMASE_1"/>
    <property type="match status" value="1"/>
</dbReference>
<comment type="function">
    <text evidence="7">Provides the (R)-glutamate required for cell wall biosynthesis.</text>
</comment>
<evidence type="ECO:0000256" key="7">
    <source>
        <dbReference type="HAMAP-Rule" id="MF_00258"/>
    </source>
</evidence>
<comment type="similarity">
    <text evidence="7">Belongs to the aspartate/glutamate racemases family.</text>
</comment>
<keyword evidence="5 7" id="KW-0413">Isomerase</keyword>
<dbReference type="InterPro" id="IPR004391">
    <property type="entry name" value="Glu_race"/>
</dbReference>
<evidence type="ECO:0000256" key="2">
    <source>
        <dbReference type="ARBA" id="ARBA00013090"/>
    </source>
</evidence>
<comment type="pathway">
    <text evidence="7">Cell wall biogenesis; peptidoglycan biosynthesis.</text>
</comment>
<evidence type="ECO:0000256" key="6">
    <source>
        <dbReference type="ARBA" id="ARBA00023316"/>
    </source>
</evidence>
<keyword evidence="9" id="KW-1185">Reference proteome</keyword>
<dbReference type="RefSeq" id="WP_022464462.1">
    <property type="nucleotide sequence ID" value="NZ_JACRSX010000001.1"/>
</dbReference>
<feature type="binding site" evidence="7">
    <location>
        <begin position="82"/>
        <end position="83"/>
    </location>
    <ligand>
        <name>substrate</name>
    </ligand>
</feature>
<dbReference type="Proteomes" id="UP000606193">
    <property type="component" value="Unassembled WGS sequence"/>
</dbReference>
<feature type="active site" description="Proton donor/acceptor" evidence="7">
    <location>
        <position position="81"/>
    </location>
</feature>
<dbReference type="PANTHER" id="PTHR21198:SF3">
    <property type="entry name" value="GLUTAMATE RACEMASE"/>
    <property type="match status" value="1"/>
</dbReference>
<comment type="caution">
    <text evidence="8">The sequence shown here is derived from an EMBL/GenBank/DDBJ whole genome shotgun (WGS) entry which is preliminary data.</text>
</comment>
<protein>
    <recommendedName>
        <fullName evidence="2 7">Glutamate racemase</fullName>
        <ecNumber evidence="2 7">5.1.1.3</ecNumber>
    </recommendedName>
</protein>
<proteinExistence type="inferred from homology"/>
<dbReference type="InterPro" id="IPR001920">
    <property type="entry name" value="Asp/Glu_race"/>
</dbReference>
<evidence type="ECO:0000313" key="9">
    <source>
        <dbReference type="Proteomes" id="UP000606193"/>
    </source>
</evidence>
<dbReference type="InterPro" id="IPR018187">
    <property type="entry name" value="Asp/Glu_racemase_AS_1"/>
</dbReference>
<feature type="binding site" evidence="7">
    <location>
        <begin position="193"/>
        <end position="194"/>
    </location>
    <ligand>
        <name>substrate</name>
    </ligand>
</feature>
<evidence type="ECO:0000256" key="5">
    <source>
        <dbReference type="ARBA" id="ARBA00023235"/>
    </source>
</evidence>
<dbReference type="EMBL" id="JACRSX010000001">
    <property type="protein sequence ID" value="MBC8561376.1"/>
    <property type="molecule type" value="Genomic_DNA"/>
</dbReference>
<feature type="active site" description="Proton donor/acceptor" evidence="7">
    <location>
        <position position="192"/>
    </location>
</feature>
<feature type="binding site" evidence="7">
    <location>
        <begin position="18"/>
        <end position="19"/>
    </location>
    <ligand>
        <name>substrate</name>
    </ligand>
</feature>
<gene>
    <name evidence="7" type="primary">murI</name>
    <name evidence="8" type="ORF">H8704_01805</name>
</gene>
<dbReference type="InterPro" id="IPR015942">
    <property type="entry name" value="Asp/Glu/hydantoin_racemase"/>
</dbReference>
<dbReference type="PANTHER" id="PTHR21198">
    <property type="entry name" value="GLUTAMATE RACEMASE"/>
    <property type="match status" value="1"/>
</dbReference>
<keyword evidence="6 7" id="KW-0961">Cell wall biogenesis/degradation</keyword>
<dbReference type="EC" id="5.1.1.3" evidence="2 7"/>
<keyword evidence="4 7" id="KW-0573">Peptidoglycan synthesis</keyword>
<evidence type="ECO:0000256" key="1">
    <source>
        <dbReference type="ARBA" id="ARBA00001602"/>
    </source>
</evidence>
<evidence type="ECO:0000313" key="8">
    <source>
        <dbReference type="EMBL" id="MBC8561376.1"/>
    </source>
</evidence>
<evidence type="ECO:0000256" key="3">
    <source>
        <dbReference type="ARBA" id="ARBA00022960"/>
    </source>
</evidence>
<dbReference type="InterPro" id="IPR033134">
    <property type="entry name" value="Asp/Glu_racemase_AS_2"/>
</dbReference>
<dbReference type="Gene3D" id="3.40.50.1860">
    <property type="match status" value="2"/>
</dbReference>
<name>A0ABR7MYB4_9FIRM</name>
<dbReference type="SUPFAM" id="SSF53681">
    <property type="entry name" value="Aspartate/glutamate racemase"/>
    <property type="match status" value="2"/>
</dbReference>
<reference evidence="8 9" key="1">
    <citation type="submission" date="2020-08" db="EMBL/GenBank/DDBJ databases">
        <title>Genome public.</title>
        <authorList>
            <person name="Liu C."/>
            <person name="Sun Q."/>
        </authorList>
    </citation>
    <scope>NUCLEOTIDE SEQUENCE [LARGE SCALE GENOMIC DNA]</scope>
    <source>
        <strain evidence="8 9">NSJ-37</strain>
    </source>
</reference>